<keyword evidence="12" id="KW-1185">Reference proteome</keyword>
<evidence type="ECO:0000256" key="2">
    <source>
        <dbReference type="ARBA" id="ARBA00022475"/>
    </source>
</evidence>
<proteinExistence type="inferred from homology"/>
<dbReference type="RefSeq" id="WP_251350069.1">
    <property type="nucleotide sequence ID" value="NZ_JAMQGR010000004.1"/>
</dbReference>
<keyword evidence="4" id="KW-0133">Cell shape</keyword>
<dbReference type="Proteomes" id="UP001202243">
    <property type="component" value="Unassembled WGS sequence"/>
</dbReference>
<protein>
    <recommendedName>
        <fullName evidence="13">Polysaccharide biosynthesis protein</fullName>
    </recommendedName>
</protein>
<organism evidence="11 12">
    <name type="scientific">Janthinobacterium kumbetense</name>
    <dbReference type="NCBI Taxonomy" id="2950280"/>
    <lineage>
        <taxon>Bacteria</taxon>
        <taxon>Pseudomonadati</taxon>
        <taxon>Pseudomonadota</taxon>
        <taxon>Betaproteobacteria</taxon>
        <taxon>Burkholderiales</taxon>
        <taxon>Oxalobacteraceae</taxon>
        <taxon>Janthinobacterium</taxon>
    </lineage>
</organism>
<evidence type="ECO:0000256" key="4">
    <source>
        <dbReference type="ARBA" id="ARBA00022960"/>
    </source>
</evidence>
<comment type="caution">
    <text evidence="11">The sequence shown here is derived from an EMBL/GenBank/DDBJ whole genome shotgun (WGS) entry which is preliminary data.</text>
</comment>
<keyword evidence="2" id="KW-1003">Cell membrane</keyword>
<dbReference type="InterPro" id="IPR004268">
    <property type="entry name" value="MurJ"/>
</dbReference>
<keyword evidence="5" id="KW-0573">Peptidoglycan synthesis</keyword>
<keyword evidence="3 10" id="KW-0812">Transmembrane</keyword>
<comment type="similarity">
    <text evidence="9">Belongs to the MurJ/MviN family.</text>
</comment>
<evidence type="ECO:0000256" key="7">
    <source>
        <dbReference type="ARBA" id="ARBA00023136"/>
    </source>
</evidence>
<keyword evidence="6 10" id="KW-1133">Transmembrane helix</keyword>
<reference evidence="11 12" key="1">
    <citation type="submission" date="2022-06" db="EMBL/GenBank/DDBJ databases">
        <title>Janthinobacterium kumbetensis sp. nov., isolated from spring water in Turkey.</title>
        <authorList>
            <person name="Inan Bektas K."/>
            <person name="Belduz A.A."/>
            <person name="Canakci S."/>
            <person name="Nalcaoglu A."/>
            <person name="Ceylan E."/>
            <person name="Kati H."/>
        </authorList>
    </citation>
    <scope>NUCLEOTIDE SEQUENCE [LARGE SCALE GENOMIC DNA]</scope>
    <source>
        <strain evidence="11 12">GK</strain>
    </source>
</reference>
<evidence type="ECO:0000256" key="1">
    <source>
        <dbReference type="ARBA" id="ARBA00004651"/>
    </source>
</evidence>
<feature type="transmembrane region" description="Helical" evidence="10">
    <location>
        <begin position="112"/>
        <end position="131"/>
    </location>
</feature>
<evidence type="ECO:0000313" key="12">
    <source>
        <dbReference type="Proteomes" id="UP001202243"/>
    </source>
</evidence>
<evidence type="ECO:0000256" key="10">
    <source>
        <dbReference type="SAM" id="Phobius"/>
    </source>
</evidence>
<feature type="transmembrane region" description="Helical" evidence="10">
    <location>
        <begin position="387"/>
        <end position="410"/>
    </location>
</feature>
<feature type="transmembrane region" description="Helical" evidence="10">
    <location>
        <begin position="362"/>
        <end position="381"/>
    </location>
</feature>
<evidence type="ECO:0000256" key="3">
    <source>
        <dbReference type="ARBA" id="ARBA00022692"/>
    </source>
</evidence>
<feature type="transmembrane region" description="Helical" evidence="10">
    <location>
        <begin position="297"/>
        <end position="315"/>
    </location>
</feature>
<evidence type="ECO:0000256" key="8">
    <source>
        <dbReference type="ARBA" id="ARBA00060041"/>
    </source>
</evidence>
<keyword evidence="7 10" id="KW-0472">Membrane</keyword>
<feature type="transmembrane region" description="Helical" evidence="10">
    <location>
        <begin position="177"/>
        <end position="196"/>
    </location>
</feature>
<accession>A0ABT0WRE2</accession>
<evidence type="ECO:0000313" key="11">
    <source>
        <dbReference type="EMBL" id="MCM2566636.1"/>
    </source>
</evidence>
<comment type="subcellular location">
    <subcellularLocation>
        <location evidence="1">Cell membrane</location>
        <topology evidence="1">Multi-pass membrane protein</topology>
    </subcellularLocation>
</comment>
<name>A0ABT0WRE2_9BURK</name>
<evidence type="ECO:0000256" key="5">
    <source>
        <dbReference type="ARBA" id="ARBA00022984"/>
    </source>
</evidence>
<feature type="transmembrane region" description="Helical" evidence="10">
    <location>
        <begin position="69"/>
        <end position="92"/>
    </location>
</feature>
<feature type="transmembrane region" description="Helical" evidence="10">
    <location>
        <begin position="143"/>
        <end position="165"/>
    </location>
</feature>
<evidence type="ECO:0000256" key="6">
    <source>
        <dbReference type="ARBA" id="ARBA00022989"/>
    </source>
</evidence>
<feature type="transmembrane region" description="Helical" evidence="10">
    <location>
        <begin position="29"/>
        <end position="48"/>
    </location>
</feature>
<dbReference type="Pfam" id="PF03023">
    <property type="entry name" value="MurJ"/>
    <property type="match status" value="1"/>
</dbReference>
<gene>
    <name evidence="11" type="ORF">NCG91_13605</name>
</gene>
<sequence length="418" mass="46900">MLAVLGAGIGLMNSVLVWKLFGTDINSDIWLLNVGVIAILSLLVLIGVEQFQVFYTEIYLRNKEDAADFLGGAFVWAIVSGLVFSAVCFVIVDAIMDGFAGGFGRQAKELAIPVFLILLIQVAFSPLLHVVRCTLNVHHYYGASYCLSLILPLGQLLSLLVFIFIDEHDVIELAKWSSFSILVQLVLYPLILIKWASFPKNIDAKFFISFIKNSFTMRIGHSFHNFFVGMILNNALSYLAPGMISIFQYAKKFSDGLAGVAIGPQANIYHARQAKAWVERDKKLFYVNVKVYLKNTLPIYMVGVFLVWFIMPWLLEILSQGRDADSVIGIKFVFLALAAWQGIISIETIFAGVVVIAKRSMILWMVNGLFIISFFIAVKFIPNDSSVWWLAIAGLLTQCINFIFYAAFAWRLTNKHFP</sequence>
<dbReference type="EMBL" id="JAMQGR010000004">
    <property type="protein sequence ID" value="MCM2566636.1"/>
    <property type="molecule type" value="Genomic_DNA"/>
</dbReference>
<evidence type="ECO:0000256" key="9">
    <source>
        <dbReference type="ARBA" id="ARBA00061532"/>
    </source>
</evidence>
<feature type="transmembrane region" description="Helical" evidence="10">
    <location>
        <begin position="327"/>
        <end position="355"/>
    </location>
</feature>
<comment type="function">
    <text evidence="8">Involved in peptidoglycan biosynthesis. Transports lipid-linked peptidoglycan precursors from the inner to the outer leaflet of the cytoplasmic membrane.</text>
</comment>
<evidence type="ECO:0008006" key="13">
    <source>
        <dbReference type="Google" id="ProtNLM"/>
    </source>
</evidence>